<comment type="caution">
    <text evidence="2">The sequence shown here is derived from an EMBL/GenBank/DDBJ whole genome shotgun (WGS) entry which is preliminary data.</text>
</comment>
<proteinExistence type="predicted"/>
<evidence type="ECO:0000313" key="3">
    <source>
        <dbReference type="Proteomes" id="UP000722459"/>
    </source>
</evidence>
<name>A0A8T5GG19_9ARCH</name>
<gene>
    <name evidence="2" type="ORF">HON47_05295</name>
</gene>
<dbReference type="Proteomes" id="UP000722459">
    <property type="component" value="Unassembled WGS sequence"/>
</dbReference>
<evidence type="ECO:0000313" key="2">
    <source>
        <dbReference type="EMBL" id="MBT4870963.1"/>
    </source>
</evidence>
<sequence>MNKLELLMPAGNLEKLKIAVKNGANAVYFGAQQFNMRQTANNFSMEDIKEGIDFCHCQGARAYLTINIALKDSEVEGALDLAKEVYELGIDAVIVQDLGLVTLLKEALPSLELHASTQLTCNNVTGAEFLVELGFKKIVLAREMDLVQIKEVSLYLHKKNVEVEVFAHGAECFSYSGQCLFSSFAFNKSGNRGRCLQPCRLSYNTGEDIGRFLSMKDLCTHENIDKLIEAGIDSFKVEGRLKSEEYIQNVARVYRKEIDKYQDKHPGPTKGEITEMKKSYLRDHNTCYLLDEEERTTITTLGSLGLPCCKIIGFKGKAPIVEILQDLNKSDKLTQIQEEEYTNLFVIGISNQGKDLNFARKGQKVVLKFRERPYLEIDEILYLTTAKQFNPGKTLLAEYDVDVKIKIGEKAKITVKIPKLKNQSEFPYEVNVDFDYIVEKAEKIPTTKEIVEAKIFTGFYFFKPGEFSCEIEKSAFIPLSKLKEMKRTISKTIKAELFPTWEVNEKEFKAKKSKFLKRDPFPEKIIKYHDQKMFVFVDESKEEVIDKTEGFEPTKIFYFSDEVGAKNDFPNNAIVKAQNVQNTAELNEFEKKAVAKNWTIVCANIGALQVALRNKLKFWIDREMNCYNSVEMKFLSNLGAEKIVPSVELSLGEILALSEQNKVIALVFFYPLLMTSKAYAKKNVFKKNKFILKDKKKFEYRIRFEKGIMKLYNPAPVDMLYELEKFNKFGSIGIDLKETHTKEAIALLKFYIDKINKKNPSKKSKFTRGHYDKAVV</sequence>
<feature type="domain" description="Peptidase U32 collagenase" evidence="1">
    <location>
        <begin position="400"/>
        <end position="495"/>
    </location>
</feature>
<protein>
    <submittedName>
        <fullName evidence="2">U32 family peptidase</fullName>
    </submittedName>
</protein>
<dbReference type="PANTHER" id="PTHR30217">
    <property type="entry name" value="PEPTIDASE U32 FAMILY"/>
    <property type="match status" value="1"/>
</dbReference>
<dbReference type="Pfam" id="PF12392">
    <property type="entry name" value="DUF3656"/>
    <property type="match status" value="1"/>
</dbReference>
<dbReference type="InterPro" id="IPR001539">
    <property type="entry name" value="Peptidase_U32"/>
</dbReference>
<dbReference type="AlphaFoldDB" id="A0A8T5GG19"/>
<organism evidence="2 3">
    <name type="scientific">Candidatus Iainarchaeum sp</name>
    <dbReference type="NCBI Taxonomy" id="3101447"/>
    <lineage>
        <taxon>Archaea</taxon>
        <taxon>Candidatus Iainarchaeota</taxon>
        <taxon>Candidatus Iainarchaeia</taxon>
        <taxon>Candidatus Iainarchaeales</taxon>
        <taxon>Candidatus Iainarchaeaceae</taxon>
        <taxon>Candidatus Iainarchaeum</taxon>
    </lineage>
</organism>
<dbReference type="EMBL" id="JABJNZ010000066">
    <property type="protein sequence ID" value="MBT4870963.1"/>
    <property type="molecule type" value="Genomic_DNA"/>
</dbReference>
<dbReference type="Pfam" id="PF01136">
    <property type="entry name" value="Peptidase_U32"/>
    <property type="match status" value="2"/>
</dbReference>
<dbReference type="InterPro" id="IPR020988">
    <property type="entry name" value="Pept_U32_collagenase"/>
</dbReference>
<evidence type="ECO:0000259" key="1">
    <source>
        <dbReference type="Pfam" id="PF12392"/>
    </source>
</evidence>
<accession>A0A8T5GG19</accession>
<dbReference type="InterPro" id="IPR051454">
    <property type="entry name" value="RNA/ubiquinone_mod_enzymes"/>
</dbReference>
<dbReference type="PANTHER" id="PTHR30217:SF10">
    <property type="entry name" value="23S RRNA 5-HYDROXYCYTIDINE C2501 SYNTHASE"/>
    <property type="match status" value="1"/>
</dbReference>
<reference evidence="2" key="1">
    <citation type="journal article" date="2021" name="ISME J.">
        <title>Mercury methylation by metabolically versatile and cosmopolitan marine bacteria.</title>
        <authorList>
            <person name="Lin H."/>
            <person name="Ascher D.B."/>
            <person name="Myung Y."/>
            <person name="Lamborg C.H."/>
            <person name="Hallam S.J."/>
            <person name="Gionfriddo C.M."/>
            <person name="Holt K.E."/>
            <person name="Moreau J.W."/>
        </authorList>
    </citation>
    <scope>NUCLEOTIDE SEQUENCE</scope>
    <source>
        <strain evidence="2">SI075_bin30</strain>
    </source>
</reference>